<sequence>MIEGGEWLRNWLVSGTELAVLAIDSMALVIVLAGSIQAFVAACRSMAFGSHTDAQRREIWLRYARVLVAALTFQLAADIIETSIAADWKGLARLAILAVIRTFLNYFLERDLSDIRERQSADPESAAGPPVRPTLPRSGS</sequence>
<keyword evidence="2" id="KW-0812">Transmembrane</keyword>
<evidence type="ECO:0000313" key="3">
    <source>
        <dbReference type="EMBL" id="PAU96487.1"/>
    </source>
</evidence>
<evidence type="ECO:0000256" key="2">
    <source>
        <dbReference type="SAM" id="Phobius"/>
    </source>
</evidence>
<comment type="caution">
    <text evidence="3">The sequence shown here is derived from an EMBL/GenBank/DDBJ whole genome shotgun (WGS) entry which is preliminary data.</text>
</comment>
<evidence type="ECO:0000256" key="1">
    <source>
        <dbReference type="SAM" id="MobiDB-lite"/>
    </source>
</evidence>
<feature type="transmembrane region" description="Helical" evidence="2">
    <location>
        <begin position="63"/>
        <end position="84"/>
    </location>
</feature>
<keyword evidence="4" id="KW-1185">Reference proteome</keyword>
<keyword evidence="2" id="KW-0472">Membrane</keyword>
<dbReference type="InterPro" id="IPR012427">
    <property type="entry name" value="DUF1622"/>
</dbReference>
<dbReference type="Proteomes" id="UP000218023">
    <property type="component" value="Unassembled WGS sequence"/>
</dbReference>
<accession>A0A2A2GHS3</accession>
<dbReference type="Pfam" id="PF07784">
    <property type="entry name" value="DUF1622"/>
    <property type="match status" value="1"/>
</dbReference>
<feature type="transmembrane region" description="Helical" evidence="2">
    <location>
        <begin position="20"/>
        <end position="42"/>
    </location>
</feature>
<organism evidence="3 4">
    <name type="scientific">Paracoccus salipaludis</name>
    <dbReference type="NCBI Taxonomy" id="2032623"/>
    <lineage>
        <taxon>Bacteria</taxon>
        <taxon>Pseudomonadati</taxon>
        <taxon>Pseudomonadota</taxon>
        <taxon>Alphaproteobacteria</taxon>
        <taxon>Rhodobacterales</taxon>
        <taxon>Paracoccaceae</taxon>
        <taxon>Paracoccus</taxon>
    </lineage>
</organism>
<proteinExistence type="predicted"/>
<dbReference type="OrthoDB" id="9812897at2"/>
<reference evidence="3 4" key="1">
    <citation type="submission" date="2017-09" db="EMBL/GenBank/DDBJ databases">
        <title>Paracoccus alkalisoli sp. nov., isolated from saline alkaline soil.</title>
        <authorList>
            <person name="Dong X."/>
            <person name="Zhang G."/>
        </authorList>
    </citation>
    <scope>NUCLEOTIDE SEQUENCE [LARGE SCALE GENOMIC DNA]</scope>
    <source>
        <strain evidence="3 4">WN007</strain>
    </source>
</reference>
<dbReference type="EMBL" id="NSJZ01000013">
    <property type="protein sequence ID" value="PAU96487.1"/>
    <property type="molecule type" value="Genomic_DNA"/>
</dbReference>
<keyword evidence="2" id="KW-1133">Transmembrane helix</keyword>
<dbReference type="AlphaFoldDB" id="A0A2A2GHS3"/>
<name>A0A2A2GHS3_9RHOB</name>
<evidence type="ECO:0008006" key="5">
    <source>
        <dbReference type="Google" id="ProtNLM"/>
    </source>
</evidence>
<feature type="region of interest" description="Disordered" evidence="1">
    <location>
        <begin position="119"/>
        <end position="140"/>
    </location>
</feature>
<dbReference type="PANTHER" id="PTHR38468">
    <property type="entry name" value="SLL0939 PROTEIN"/>
    <property type="match status" value="1"/>
</dbReference>
<gene>
    <name evidence="3" type="ORF">CK240_13085</name>
</gene>
<evidence type="ECO:0000313" key="4">
    <source>
        <dbReference type="Proteomes" id="UP000218023"/>
    </source>
</evidence>
<dbReference type="RefSeq" id="WP_095640783.1">
    <property type="nucleotide sequence ID" value="NZ_NSJZ01000013.1"/>
</dbReference>
<feature type="transmembrane region" description="Helical" evidence="2">
    <location>
        <begin position="90"/>
        <end position="108"/>
    </location>
</feature>
<protein>
    <recommendedName>
        <fullName evidence="5">DUF1622 domain-containing protein</fullName>
    </recommendedName>
</protein>
<dbReference type="PANTHER" id="PTHR38468:SF1">
    <property type="entry name" value="SLL0939 PROTEIN"/>
    <property type="match status" value="1"/>
</dbReference>